<accession>A0ABD4TI17</accession>
<protein>
    <submittedName>
        <fullName evidence="2">Uncharacterized protein</fullName>
    </submittedName>
</protein>
<dbReference type="EMBL" id="VOTZ01000011">
    <property type="protein sequence ID" value="MCQ1538588.1"/>
    <property type="molecule type" value="Genomic_DNA"/>
</dbReference>
<comment type="caution">
    <text evidence="2">The sequence shown here is derived from an EMBL/GenBank/DDBJ whole genome shotgun (WGS) entry which is preliminary data.</text>
</comment>
<gene>
    <name evidence="2" type="ORF">FTO68_06260</name>
</gene>
<keyword evidence="3" id="KW-1185">Reference proteome</keyword>
<keyword evidence="1" id="KW-0472">Membrane</keyword>
<evidence type="ECO:0000256" key="1">
    <source>
        <dbReference type="SAM" id="Phobius"/>
    </source>
</evidence>
<proteinExistence type="predicted"/>
<name>A0ABD4TI17_9EURY</name>
<dbReference type="Proteomes" id="UP001524383">
    <property type="component" value="Unassembled WGS sequence"/>
</dbReference>
<evidence type="ECO:0000313" key="2">
    <source>
        <dbReference type="EMBL" id="MCQ1538588.1"/>
    </source>
</evidence>
<sequence>MKIPQISLPAVKLGIGAGAGALAGAAVGGLGSALPKISLPDVGGAVSGTVSGIGSAVSGGISSVSAAAGGLGAGASGIAAGAYDWTYSSYDEAEKKMGSEDPGERLEGFGQYAGTLGFHVLAPVELGNVVSAHAEGRAGDLTLEDYAWAGFDAVFLASIPFTGGLGWVARSGIRTAIKGGGVMGKGKVVKGVPKAWTALKGLFSGASKAGKIGDVGKIGKAGKAGKAGKGASEFAAYQKKMASQIKAYQKSMASQIKAYQKGVATQIKGVQKSVKGISGAAPASRSLLRPLAAAGAIGVGGAGITALMLGAGGGDQVTGWDDGLGDPALTPGYYDQSGSPLWDSSMFDLPYDLSEDWYSDYGSAGYYPAAYPGGDALMPLEAYSQDMLDYMPFGEEINQKGIAFPVLLLGGLAVGAGGLYLYKNRAKIGRKIRGIKK</sequence>
<feature type="transmembrane region" description="Helical" evidence="1">
    <location>
        <begin position="402"/>
        <end position="422"/>
    </location>
</feature>
<reference evidence="2 3" key="1">
    <citation type="submission" date="2019-08" db="EMBL/GenBank/DDBJ databases">
        <authorList>
            <person name="Chen S.-C."/>
            <person name="Lai M.-C."/>
            <person name="You Y.-T."/>
        </authorList>
    </citation>
    <scope>NUCLEOTIDE SEQUENCE [LARGE SCALE GENOMIC DNA]</scope>
    <source>
        <strain evidence="2 3">P2F9704a</strain>
    </source>
</reference>
<organism evidence="2 3">
    <name type="scientific">Methanocalculus taiwanensis</name>
    <dbReference type="NCBI Taxonomy" id="106207"/>
    <lineage>
        <taxon>Archaea</taxon>
        <taxon>Methanobacteriati</taxon>
        <taxon>Methanobacteriota</taxon>
        <taxon>Stenosarchaea group</taxon>
        <taxon>Methanomicrobia</taxon>
        <taxon>Methanomicrobiales</taxon>
        <taxon>Methanocalculaceae</taxon>
        <taxon>Methanocalculus</taxon>
    </lineage>
</organism>
<dbReference type="AlphaFoldDB" id="A0ABD4TI17"/>
<keyword evidence="1" id="KW-0812">Transmembrane</keyword>
<evidence type="ECO:0000313" key="3">
    <source>
        <dbReference type="Proteomes" id="UP001524383"/>
    </source>
</evidence>
<keyword evidence="1" id="KW-1133">Transmembrane helix</keyword>
<dbReference type="RefSeq" id="WP_255332537.1">
    <property type="nucleotide sequence ID" value="NZ_VOTZ01000011.1"/>
</dbReference>